<organism evidence="3 4">
    <name type="scientific">Trypanosoma conorhini</name>
    <dbReference type="NCBI Taxonomy" id="83891"/>
    <lineage>
        <taxon>Eukaryota</taxon>
        <taxon>Discoba</taxon>
        <taxon>Euglenozoa</taxon>
        <taxon>Kinetoplastea</taxon>
        <taxon>Metakinetoplastina</taxon>
        <taxon>Trypanosomatida</taxon>
        <taxon>Trypanosomatidae</taxon>
        <taxon>Trypanosoma</taxon>
    </lineage>
</organism>
<feature type="compositionally biased region" description="Low complexity" evidence="1">
    <location>
        <begin position="213"/>
        <end position="233"/>
    </location>
</feature>
<dbReference type="RefSeq" id="XP_029223961.1">
    <property type="nucleotide sequence ID" value="XM_029375922.1"/>
</dbReference>
<sequence length="353" mass="35703">MTTLAVRRRVVCALALLALLCGCCASFVCGANPEEVNVLLEVSCPNEKKKLRWRVAGEETWQNCSFGVNDMFGLSGKYGSPSDSVCAWAVFMYPSPVRYPGRSGSAATDAVALTLKCGTDNNSGVYKRWLIANKSNTDQLAAAAGSDPPGTLTRCTTQTSSGEACGEVVEEDEEEDEEEEEEEEEETQRGGDPTGAEGRKTETAPASRGGGPQRPQGGDAGAAGDDQGVGAEGPTARNHAENTAAPSAAAAASQPHESGGTQTPPTSQAESGASSPAPPAGGSDATTTTTATATTSTSSDGSHAKSKAGGSATNSNTTQNAVANAADRSATSTPFVCAPLMLLLTAALACAAG</sequence>
<evidence type="ECO:0000256" key="2">
    <source>
        <dbReference type="SAM" id="SignalP"/>
    </source>
</evidence>
<evidence type="ECO:0000313" key="3">
    <source>
        <dbReference type="EMBL" id="RNE99075.1"/>
    </source>
</evidence>
<name>A0A3R7KEW0_9TRYP</name>
<dbReference type="PROSITE" id="PS51257">
    <property type="entry name" value="PROKAR_LIPOPROTEIN"/>
    <property type="match status" value="1"/>
</dbReference>
<feature type="compositionally biased region" description="Acidic residues" evidence="1">
    <location>
        <begin position="168"/>
        <end position="186"/>
    </location>
</feature>
<feature type="chain" id="PRO_5018557877" evidence="2">
    <location>
        <begin position="26"/>
        <end position="353"/>
    </location>
</feature>
<evidence type="ECO:0000256" key="1">
    <source>
        <dbReference type="SAM" id="MobiDB-lite"/>
    </source>
</evidence>
<proteinExistence type="predicted"/>
<feature type="compositionally biased region" description="Polar residues" evidence="1">
    <location>
        <begin position="153"/>
        <end position="162"/>
    </location>
</feature>
<feature type="compositionally biased region" description="Low complexity" evidence="1">
    <location>
        <begin position="244"/>
        <end position="253"/>
    </location>
</feature>
<feature type="compositionally biased region" description="Polar residues" evidence="1">
    <location>
        <begin position="311"/>
        <end position="322"/>
    </location>
</feature>
<dbReference type="OrthoDB" id="10647692at2759"/>
<keyword evidence="2" id="KW-0732">Signal</keyword>
<feature type="compositionally biased region" description="Low complexity" evidence="1">
    <location>
        <begin position="271"/>
        <end position="301"/>
    </location>
</feature>
<comment type="caution">
    <text evidence="3">The sequence shown here is derived from an EMBL/GenBank/DDBJ whole genome shotgun (WGS) entry which is preliminary data.</text>
</comment>
<gene>
    <name evidence="3" type="ORF">Tco025E_09096</name>
</gene>
<feature type="signal peptide" evidence="2">
    <location>
        <begin position="1"/>
        <end position="25"/>
    </location>
</feature>
<protein>
    <submittedName>
        <fullName evidence="3">Mucin-like glycoprotein</fullName>
    </submittedName>
</protein>
<feature type="compositionally biased region" description="Polar residues" evidence="1">
    <location>
        <begin position="255"/>
        <end position="270"/>
    </location>
</feature>
<reference evidence="3 4" key="1">
    <citation type="journal article" date="2018" name="BMC Genomics">
        <title>Genomic comparison of Trypanosoma conorhini and Trypanosoma rangeli to Trypanosoma cruzi strains of high and low virulence.</title>
        <authorList>
            <person name="Bradwell K.R."/>
            <person name="Koparde V.N."/>
            <person name="Matveyev A.V."/>
            <person name="Serrano M.G."/>
            <person name="Alves J.M."/>
            <person name="Parikh H."/>
            <person name="Huang B."/>
            <person name="Lee V."/>
            <person name="Espinosa-Alvarez O."/>
            <person name="Ortiz P.A."/>
            <person name="Costa-Martins A.G."/>
            <person name="Teixeira M.M."/>
            <person name="Buck G.A."/>
        </authorList>
    </citation>
    <scope>NUCLEOTIDE SEQUENCE [LARGE SCALE GENOMIC DNA]</scope>
    <source>
        <strain evidence="3 4">025E</strain>
    </source>
</reference>
<dbReference type="GeneID" id="40322707"/>
<dbReference type="Proteomes" id="UP000284403">
    <property type="component" value="Unassembled WGS sequence"/>
</dbReference>
<dbReference type="AlphaFoldDB" id="A0A3R7KEW0"/>
<feature type="region of interest" description="Disordered" evidence="1">
    <location>
        <begin position="140"/>
        <end position="330"/>
    </location>
</feature>
<keyword evidence="4" id="KW-1185">Reference proteome</keyword>
<evidence type="ECO:0000313" key="4">
    <source>
        <dbReference type="Proteomes" id="UP000284403"/>
    </source>
</evidence>
<dbReference type="EMBL" id="MKKU01000982">
    <property type="protein sequence ID" value="RNE99075.1"/>
    <property type="molecule type" value="Genomic_DNA"/>
</dbReference>
<accession>A0A3R7KEW0</accession>